<organism evidence="1 2">
    <name type="scientific">Frigoriflavimonas asaccharolytica</name>
    <dbReference type="NCBI Taxonomy" id="2735899"/>
    <lineage>
        <taxon>Bacteria</taxon>
        <taxon>Pseudomonadati</taxon>
        <taxon>Bacteroidota</taxon>
        <taxon>Flavobacteriia</taxon>
        <taxon>Flavobacteriales</taxon>
        <taxon>Weeksellaceae</taxon>
        <taxon>Frigoriflavimonas</taxon>
    </lineage>
</organism>
<proteinExistence type="predicted"/>
<accession>A0A8J8GA23</accession>
<evidence type="ECO:0000313" key="2">
    <source>
        <dbReference type="Proteomes" id="UP000610746"/>
    </source>
</evidence>
<name>A0A8J8GA23_9FLAO</name>
<evidence type="ECO:0000313" key="1">
    <source>
        <dbReference type="EMBL" id="NRS94153.1"/>
    </source>
</evidence>
<dbReference type="Proteomes" id="UP000610746">
    <property type="component" value="Unassembled WGS sequence"/>
</dbReference>
<sequence length="50" mass="6115">MGIKFFIKVMLRNNFENIQTQQDQLFLTKLPSKQVNFNDKEDCFFDREVR</sequence>
<reference evidence="1" key="1">
    <citation type="submission" date="2020-05" db="EMBL/GenBank/DDBJ databases">
        <title>Genomic Encyclopedia of Type Strains, Phase IV (KMG-V): Genome sequencing to study the core and pangenomes of soil and plant-associated prokaryotes.</title>
        <authorList>
            <person name="Whitman W."/>
        </authorList>
    </citation>
    <scope>NUCLEOTIDE SEQUENCE</scope>
    <source>
        <strain evidence="1">16F</strain>
    </source>
</reference>
<comment type="caution">
    <text evidence="1">The sequence shown here is derived from an EMBL/GenBank/DDBJ whole genome shotgun (WGS) entry which is preliminary data.</text>
</comment>
<gene>
    <name evidence="1" type="ORF">HNQ03_003258</name>
</gene>
<dbReference type="AlphaFoldDB" id="A0A8J8GA23"/>
<keyword evidence="2" id="KW-1185">Reference proteome</keyword>
<protein>
    <submittedName>
        <fullName evidence="1">Uncharacterized protein</fullName>
    </submittedName>
</protein>
<dbReference type="EMBL" id="JABSNO010000053">
    <property type="protein sequence ID" value="NRS94153.1"/>
    <property type="molecule type" value="Genomic_DNA"/>
</dbReference>